<accession>A0ABY1QID3</accession>
<dbReference type="InterPro" id="IPR003715">
    <property type="entry name" value="Poly_export_N"/>
</dbReference>
<feature type="signal peptide" evidence="2">
    <location>
        <begin position="1"/>
        <end position="20"/>
    </location>
</feature>
<keyword evidence="6" id="KW-1185">Reference proteome</keyword>
<feature type="domain" description="Soluble ligand binding" evidence="4">
    <location>
        <begin position="124"/>
        <end position="175"/>
    </location>
</feature>
<reference evidence="5 6" key="1">
    <citation type="submission" date="2017-05" db="EMBL/GenBank/DDBJ databases">
        <authorList>
            <person name="Varghese N."/>
            <person name="Submissions S."/>
        </authorList>
    </citation>
    <scope>NUCLEOTIDE SEQUENCE [LARGE SCALE GENOMIC DNA]</scope>
    <source>
        <strain evidence="5 6">SM16</strain>
    </source>
</reference>
<gene>
    <name evidence="5" type="ORF">SAMN06296065_10673</name>
</gene>
<comment type="caution">
    <text evidence="5">The sequence shown here is derived from an EMBL/GenBank/DDBJ whole genome shotgun (WGS) entry which is preliminary data.</text>
</comment>
<name>A0ABY1QID3_9SPHN</name>
<feature type="chain" id="PRO_5045817200" evidence="2">
    <location>
        <begin position="21"/>
        <end position="197"/>
    </location>
</feature>
<proteinExistence type="predicted"/>
<dbReference type="RefSeq" id="WP_103730833.1">
    <property type="nucleotide sequence ID" value="NZ_JBFOKU010000012.1"/>
</dbReference>
<evidence type="ECO:0000256" key="2">
    <source>
        <dbReference type="SAM" id="SignalP"/>
    </source>
</evidence>
<dbReference type="Gene3D" id="3.30.1950.10">
    <property type="entry name" value="wza like domain"/>
    <property type="match status" value="1"/>
</dbReference>
<protein>
    <submittedName>
        <fullName evidence="5">Polysaccharide export outer membrane protein</fullName>
    </submittedName>
</protein>
<evidence type="ECO:0000259" key="3">
    <source>
        <dbReference type="Pfam" id="PF02563"/>
    </source>
</evidence>
<sequence length="197" mass="20809">MPFKSPVLAPVRAAMLAATAGAMLLGGCGSPTKSMPALSAAPAGAYRVNAGDKLRIVIQDLAAANGEYTVEDSGMISLPYVKQIAVGGMTYREIEQSLATTLLRQGIMTGDPVVNVAPVQLRPFYIVGEVNKPGEFEFRQGMTVLSALSAAGGYTYRASTGAVSITRTVNGAPMTARADEHTPILPGDQIRVYERWF</sequence>
<dbReference type="EMBL" id="FXUI01000006">
    <property type="protein sequence ID" value="SMP71859.1"/>
    <property type="molecule type" value="Genomic_DNA"/>
</dbReference>
<dbReference type="PANTHER" id="PTHR33619">
    <property type="entry name" value="POLYSACCHARIDE EXPORT PROTEIN GFCE-RELATED"/>
    <property type="match status" value="1"/>
</dbReference>
<dbReference type="PANTHER" id="PTHR33619:SF3">
    <property type="entry name" value="POLYSACCHARIDE EXPORT PROTEIN GFCE-RELATED"/>
    <property type="match status" value="1"/>
</dbReference>
<organism evidence="5 6">
    <name type="scientific">Novosphingobium panipatense</name>
    <dbReference type="NCBI Taxonomy" id="428991"/>
    <lineage>
        <taxon>Bacteria</taxon>
        <taxon>Pseudomonadati</taxon>
        <taxon>Pseudomonadota</taxon>
        <taxon>Alphaproteobacteria</taxon>
        <taxon>Sphingomonadales</taxon>
        <taxon>Sphingomonadaceae</taxon>
        <taxon>Novosphingobium</taxon>
    </lineage>
</organism>
<evidence type="ECO:0000259" key="4">
    <source>
        <dbReference type="Pfam" id="PF10531"/>
    </source>
</evidence>
<keyword evidence="1 2" id="KW-0732">Signal</keyword>
<evidence type="ECO:0000313" key="6">
    <source>
        <dbReference type="Proteomes" id="UP001157910"/>
    </source>
</evidence>
<dbReference type="PROSITE" id="PS51257">
    <property type="entry name" value="PROKAR_LIPOPROTEIN"/>
    <property type="match status" value="1"/>
</dbReference>
<evidence type="ECO:0000313" key="5">
    <source>
        <dbReference type="EMBL" id="SMP71859.1"/>
    </source>
</evidence>
<dbReference type="InterPro" id="IPR049712">
    <property type="entry name" value="Poly_export"/>
</dbReference>
<dbReference type="Pfam" id="PF02563">
    <property type="entry name" value="Poly_export"/>
    <property type="match status" value="1"/>
</dbReference>
<evidence type="ECO:0000256" key="1">
    <source>
        <dbReference type="ARBA" id="ARBA00022729"/>
    </source>
</evidence>
<feature type="domain" description="Polysaccharide export protein N-terminal" evidence="3">
    <location>
        <begin position="42"/>
        <end position="116"/>
    </location>
</feature>
<dbReference type="Proteomes" id="UP001157910">
    <property type="component" value="Unassembled WGS sequence"/>
</dbReference>
<dbReference type="InterPro" id="IPR019554">
    <property type="entry name" value="Soluble_ligand-bd"/>
</dbReference>
<dbReference type="Gene3D" id="3.10.560.10">
    <property type="entry name" value="Outer membrane lipoprotein wza domain like"/>
    <property type="match status" value="1"/>
</dbReference>
<dbReference type="Pfam" id="PF10531">
    <property type="entry name" value="SLBB"/>
    <property type="match status" value="1"/>
</dbReference>